<dbReference type="Proteomes" id="UP001150569">
    <property type="component" value="Unassembled WGS sequence"/>
</dbReference>
<evidence type="ECO:0000256" key="6">
    <source>
        <dbReference type="ARBA" id="ARBA00022824"/>
    </source>
</evidence>
<protein>
    <submittedName>
        <fullName evidence="11">GPI transamidase component</fullName>
    </submittedName>
</protein>
<dbReference type="EMBL" id="JANBPT010000406">
    <property type="protein sequence ID" value="KAJ1922055.1"/>
    <property type="molecule type" value="Genomic_DNA"/>
</dbReference>
<organism evidence="11 12">
    <name type="scientific">Tieghemiomyces parasiticus</name>
    <dbReference type="NCBI Taxonomy" id="78921"/>
    <lineage>
        <taxon>Eukaryota</taxon>
        <taxon>Fungi</taxon>
        <taxon>Fungi incertae sedis</taxon>
        <taxon>Zoopagomycota</taxon>
        <taxon>Kickxellomycotina</taxon>
        <taxon>Dimargaritomycetes</taxon>
        <taxon>Dimargaritales</taxon>
        <taxon>Dimargaritaceae</taxon>
        <taxon>Tieghemiomyces</taxon>
    </lineage>
</organism>
<keyword evidence="12" id="KW-1185">Reference proteome</keyword>
<feature type="transmembrane region" description="Helical" evidence="10">
    <location>
        <begin position="529"/>
        <end position="548"/>
    </location>
</feature>
<evidence type="ECO:0000256" key="7">
    <source>
        <dbReference type="ARBA" id="ARBA00022989"/>
    </source>
</evidence>
<dbReference type="GO" id="GO:0042765">
    <property type="term" value="C:GPI-anchor transamidase complex"/>
    <property type="evidence" value="ECO:0007669"/>
    <property type="project" value="InterPro"/>
</dbReference>
<dbReference type="GO" id="GO:0016255">
    <property type="term" value="P:attachment of GPI anchor to protein"/>
    <property type="evidence" value="ECO:0007669"/>
    <property type="project" value="InterPro"/>
</dbReference>
<gene>
    <name evidence="11" type="primary">GPI17_1</name>
    <name evidence="11" type="ORF">IWQ60_006643</name>
</gene>
<keyword evidence="6" id="KW-0256">Endoplasmic reticulum</keyword>
<comment type="similarity">
    <text evidence="3">Belongs to the PIGS family.</text>
</comment>
<sequence>MAITLYNDKVARRRVPILLSVCCVFLIGLPLWWKATEVYRADLPADAIRAWAASKAVLRYPVDVYIEFPPSADQSPEDNGQVVTTLNEALAHARSNAKPVESSDAAGASLPVRFDVHARLLNPEAKPPAGAPVVRIRYDPDLTDRPWVHIRADQRLDLVVARPPVAATPSVIGPLTEVITRLYRAQERFANDRTSNGERPHPAARRAVRHTRDYQLTFSLFYEEASAAAGTPDWDIEAALATHVRPFLRHVAPLFNFTLDSQVQAFSPLPIQPARDPRGTDSDTSARHTLRAGDLPHFINAQDWNLESTETTRPLLNFILYVPAPSRTPLEIVTADGHPLPSNAFLLPRWGGVCIWNRPPTGPPTISDTATITTAPALDVAALHQPFITFVTQLRNLLGVPDWSREVIQPLGQAFEVVVESRLAGSSLTAWEFQLLVAKRSTENVAEAAATLQSLLNLVDSIPNMVVLDRIESKVTRALDHLRRFEEELDGRRYVTAYAHAAEALSLAESAFFDPTMLALLYFPDNHKFGVYMPLFVPAFLPVLMAILKEVKRRRNLRAAAKTKAE</sequence>
<evidence type="ECO:0000256" key="5">
    <source>
        <dbReference type="ARBA" id="ARBA00022692"/>
    </source>
</evidence>
<dbReference type="AlphaFoldDB" id="A0A9W8ABB7"/>
<dbReference type="Pfam" id="PF10510">
    <property type="entry name" value="PIG-S"/>
    <property type="match status" value="1"/>
</dbReference>
<reference evidence="11" key="1">
    <citation type="submission" date="2022-07" db="EMBL/GenBank/DDBJ databases">
        <title>Phylogenomic reconstructions and comparative analyses of Kickxellomycotina fungi.</title>
        <authorList>
            <person name="Reynolds N.K."/>
            <person name="Stajich J.E."/>
            <person name="Barry K."/>
            <person name="Grigoriev I.V."/>
            <person name="Crous P."/>
            <person name="Smith M.E."/>
        </authorList>
    </citation>
    <scope>NUCLEOTIDE SEQUENCE</scope>
    <source>
        <strain evidence="11">RSA 861</strain>
    </source>
</reference>
<keyword evidence="9" id="KW-0325">Glycoprotein</keyword>
<evidence type="ECO:0000256" key="2">
    <source>
        <dbReference type="ARBA" id="ARBA00004687"/>
    </source>
</evidence>
<keyword evidence="4" id="KW-0337">GPI-anchor biosynthesis</keyword>
<comment type="caution">
    <text evidence="11">The sequence shown here is derived from an EMBL/GenBank/DDBJ whole genome shotgun (WGS) entry which is preliminary data.</text>
</comment>
<dbReference type="GO" id="GO:0006506">
    <property type="term" value="P:GPI anchor biosynthetic process"/>
    <property type="evidence" value="ECO:0007669"/>
    <property type="project" value="UniProtKB-KW"/>
</dbReference>
<evidence type="ECO:0000256" key="4">
    <source>
        <dbReference type="ARBA" id="ARBA00022502"/>
    </source>
</evidence>
<evidence type="ECO:0000256" key="8">
    <source>
        <dbReference type="ARBA" id="ARBA00023136"/>
    </source>
</evidence>
<proteinExistence type="inferred from homology"/>
<dbReference type="InterPro" id="IPR019540">
    <property type="entry name" value="PtdIno-glycan_biosynth_class_S"/>
</dbReference>
<keyword evidence="5 10" id="KW-0812">Transmembrane</keyword>
<dbReference type="OrthoDB" id="28748at2759"/>
<evidence type="ECO:0000256" key="10">
    <source>
        <dbReference type="SAM" id="Phobius"/>
    </source>
</evidence>
<keyword evidence="7 10" id="KW-1133">Transmembrane helix</keyword>
<evidence type="ECO:0000256" key="3">
    <source>
        <dbReference type="ARBA" id="ARBA00005316"/>
    </source>
</evidence>
<feature type="transmembrane region" description="Helical" evidence="10">
    <location>
        <begin position="15"/>
        <end position="33"/>
    </location>
</feature>
<keyword evidence="8 10" id="KW-0472">Membrane</keyword>
<evidence type="ECO:0000313" key="12">
    <source>
        <dbReference type="Proteomes" id="UP001150569"/>
    </source>
</evidence>
<comment type="pathway">
    <text evidence="2">Glycolipid biosynthesis; glycosylphosphatidylinositol-anchor biosynthesis.</text>
</comment>
<name>A0A9W8ABB7_9FUNG</name>
<dbReference type="PANTHER" id="PTHR21072">
    <property type="entry name" value="GPI TRANSAMIDASE COMPONENT PIG-S"/>
    <property type="match status" value="1"/>
</dbReference>
<evidence type="ECO:0000313" key="11">
    <source>
        <dbReference type="EMBL" id="KAJ1922055.1"/>
    </source>
</evidence>
<evidence type="ECO:0000256" key="9">
    <source>
        <dbReference type="ARBA" id="ARBA00023180"/>
    </source>
</evidence>
<evidence type="ECO:0000256" key="1">
    <source>
        <dbReference type="ARBA" id="ARBA00004477"/>
    </source>
</evidence>
<accession>A0A9W8ABB7</accession>
<comment type="subcellular location">
    <subcellularLocation>
        <location evidence="1">Endoplasmic reticulum membrane</location>
        <topology evidence="1">Multi-pass membrane protein</topology>
    </subcellularLocation>
</comment>
<dbReference type="PANTHER" id="PTHR21072:SF13">
    <property type="entry name" value="GPI TRANSAMIDASE COMPONENT PIG-S"/>
    <property type="match status" value="1"/>
</dbReference>